<evidence type="ECO:0000259" key="8">
    <source>
        <dbReference type="Pfam" id="PF00288"/>
    </source>
</evidence>
<dbReference type="InterPro" id="IPR004424">
    <property type="entry name" value="IspE"/>
</dbReference>
<dbReference type="PIRSF" id="PIRSF010376">
    <property type="entry name" value="IspE"/>
    <property type="match status" value="1"/>
</dbReference>
<evidence type="ECO:0000313" key="11">
    <source>
        <dbReference type="Proteomes" id="UP000752297"/>
    </source>
</evidence>
<dbReference type="Proteomes" id="UP000752297">
    <property type="component" value="Unassembled WGS sequence"/>
</dbReference>
<comment type="catalytic activity">
    <reaction evidence="7">
        <text>4-CDP-2-C-methyl-D-erythritol + ATP = 4-CDP-2-C-methyl-D-erythritol 2-phosphate + ADP + H(+)</text>
        <dbReference type="Rhea" id="RHEA:18437"/>
        <dbReference type="ChEBI" id="CHEBI:15378"/>
        <dbReference type="ChEBI" id="CHEBI:30616"/>
        <dbReference type="ChEBI" id="CHEBI:57823"/>
        <dbReference type="ChEBI" id="CHEBI:57919"/>
        <dbReference type="ChEBI" id="CHEBI:456216"/>
        <dbReference type="EC" id="2.7.1.148"/>
    </reaction>
</comment>
<feature type="domain" description="GHMP kinase N-terminal" evidence="8">
    <location>
        <begin position="83"/>
        <end position="161"/>
    </location>
</feature>
<feature type="active site" evidence="7">
    <location>
        <position position="26"/>
    </location>
</feature>
<dbReference type="Pfam" id="PF00288">
    <property type="entry name" value="GHMP_kinases_N"/>
    <property type="match status" value="1"/>
</dbReference>
<keyword evidence="4 7" id="KW-0547">Nucleotide-binding</keyword>
<dbReference type="GO" id="GO:0016114">
    <property type="term" value="P:terpenoid biosynthetic process"/>
    <property type="evidence" value="ECO:0007669"/>
    <property type="project" value="UniProtKB-UniRule"/>
</dbReference>
<organism evidence="10 11">
    <name type="scientific">Falsochrobactrum tianjinense</name>
    <dbReference type="NCBI Taxonomy" id="2706015"/>
    <lineage>
        <taxon>Bacteria</taxon>
        <taxon>Pseudomonadati</taxon>
        <taxon>Pseudomonadota</taxon>
        <taxon>Alphaproteobacteria</taxon>
        <taxon>Hyphomicrobiales</taxon>
        <taxon>Brucellaceae</taxon>
        <taxon>Falsochrobactrum</taxon>
    </lineage>
</organism>
<reference evidence="10 11" key="1">
    <citation type="submission" date="2021-06" db="EMBL/GenBank/DDBJ databases">
        <title>Falsochrobactrum tianjin sp.nov., a new petroleum-degrading bacteria isolated from oily soils.</title>
        <authorList>
            <person name="Chen G."/>
            <person name="Chen H."/>
            <person name="Tian J."/>
            <person name="Qing J."/>
            <person name="Zhong L."/>
            <person name="Ma W."/>
            <person name="Song Y."/>
            <person name="Cui X."/>
            <person name="Yan B."/>
        </authorList>
    </citation>
    <scope>NUCLEOTIDE SEQUENCE [LARGE SCALE GENOMIC DNA]</scope>
    <source>
        <strain evidence="10 11">TDYN1</strain>
    </source>
</reference>
<dbReference type="EMBL" id="JAHRVA010000001">
    <property type="protein sequence ID" value="MBV2142498.1"/>
    <property type="molecule type" value="Genomic_DNA"/>
</dbReference>
<dbReference type="InterPro" id="IPR013750">
    <property type="entry name" value="GHMP_kinase_C_dom"/>
</dbReference>
<accession>A0A949UTW5</accession>
<keyword evidence="11" id="KW-1185">Reference proteome</keyword>
<dbReference type="Pfam" id="PF08544">
    <property type="entry name" value="GHMP_kinases_C"/>
    <property type="match status" value="1"/>
</dbReference>
<evidence type="ECO:0000256" key="2">
    <source>
        <dbReference type="ARBA" id="ARBA00012052"/>
    </source>
</evidence>
<dbReference type="EC" id="2.7.1.148" evidence="2 7"/>
<evidence type="ECO:0000256" key="6">
    <source>
        <dbReference type="ARBA" id="ARBA00032554"/>
    </source>
</evidence>
<evidence type="ECO:0000259" key="9">
    <source>
        <dbReference type="Pfam" id="PF08544"/>
    </source>
</evidence>
<keyword evidence="7 10" id="KW-0418">Kinase</keyword>
<comment type="pathway">
    <text evidence="7">Isoprenoid biosynthesis; isopentenyl diphosphate biosynthesis via DXP pathway; isopentenyl diphosphate from 1-deoxy-D-xylulose 5-phosphate: step 3/6.</text>
</comment>
<dbReference type="GO" id="GO:0005524">
    <property type="term" value="F:ATP binding"/>
    <property type="evidence" value="ECO:0007669"/>
    <property type="project" value="UniProtKB-UniRule"/>
</dbReference>
<feature type="active site" evidence="7">
    <location>
        <position position="154"/>
    </location>
</feature>
<gene>
    <name evidence="7" type="primary">ispE</name>
    <name evidence="10" type="ORF">KUG47_03170</name>
</gene>
<comment type="caution">
    <text evidence="10">The sequence shown here is derived from an EMBL/GenBank/DDBJ whole genome shotgun (WGS) entry which is preliminary data.</text>
</comment>
<evidence type="ECO:0000256" key="4">
    <source>
        <dbReference type="ARBA" id="ARBA00022741"/>
    </source>
</evidence>
<dbReference type="HAMAP" id="MF_00061">
    <property type="entry name" value="IspE"/>
    <property type="match status" value="1"/>
</dbReference>
<sequence>MTNPVMDADPAIDVAVHRVTRLAPAKINLALHVTGRRDDGYHLLDMLVAFADIGDHVHIEKSGADSFRISGPFSDGIPLDSGNLVLKARDILRREFGSALPAVAIHLEKNLPIASGIGGGSSDAAATLLALNDLWKLGLSFDELATLGLTLGADLPMCLHGAAFRTPLIARGIGEDIIPVDDMPALALLLVNDGTALATPDVFCALSRRDNGALPQRAFRSLESPLESLCSYLRSTRNDLLPAALTLAPHIAKKLDLLRGHQALYAQISGSGATCFGLFADIETAQRAAAAIRSDHPGWFIVPARTASSSPIPI</sequence>
<dbReference type="GO" id="GO:0019288">
    <property type="term" value="P:isopentenyl diphosphate biosynthetic process, methylerythritol 4-phosphate pathway"/>
    <property type="evidence" value="ECO:0007669"/>
    <property type="project" value="UniProtKB-UniRule"/>
</dbReference>
<comment type="function">
    <text evidence="7">Catalyzes the phosphorylation of the position 2 hydroxy group of 4-diphosphocytidyl-2C-methyl-D-erythritol.</text>
</comment>
<evidence type="ECO:0000256" key="3">
    <source>
        <dbReference type="ARBA" id="ARBA00017473"/>
    </source>
</evidence>
<dbReference type="NCBIfam" id="NF011202">
    <property type="entry name" value="PRK14608.1"/>
    <property type="match status" value="1"/>
</dbReference>
<evidence type="ECO:0000256" key="5">
    <source>
        <dbReference type="ARBA" id="ARBA00023229"/>
    </source>
</evidence>
<keyword evidence="7 10" id="KW-0808">Transferase</keyword>
<evidence type="ECO:0000313" key="10">
    <source>
        <dbReference type="EMBL" id="MBV2142498.1"/>
    </source>
</evidence>
<protein>
    <recommendedName>
        <fullName evidence="3 7">4-diphosphocytidyl-2-C-methyl-D-erythritol kinase</fullName>
        <shortName evidence="7">CMK</shortName>
        <ecNumber evidence="2 7">2.7.1.148</ecNumber>
    </recommendedName>
    <alternativeName>
        <fullName evidence="6 7">4-(cytidine-5'-diphospho)-2-C-methyl-D-erythritol kinase</fullName>
    </alternativeName>
</protein>
<dbReference type="InterPro" id="IPR006204">
    <property type="entry name" value="GHMP_kinase_N_dom"/>
</dbReference>
<comment type="similarity">
    <text evidence="1 7">Belongs to the GHMP kinase family. IspE subfamily.</text>
</comment>
<dbReference type="PANTHER" id="PTHR43527">
    <property type="entry name" value="4-DIPHOSPHOCYTIDYL-2-C-METHYL-D-ERYTHRITOL KINASE, CHLOROPLASTIC"/>
    <property type="match status" value="1"/>
</dbReference>
<dbReference type="PANTHER" id="PTHR43527:SF2">
    <property type="entry name" value="4-DIPHOSPHOCYTIDYL-2-C-METHYL-D-ERYTHRITOL KINASE, CHLOROPLASTIC"/>
    <property type="match status" value="1"/>
</dbReference>
<evidence type="ECO:0000256" key="1">
    <source>
        <dbReference type="ARBA" id="ARBA00009684"/>
    </source>
</evidence>
<feature type="binding site" evidence="7">
    <location>
        <begin position="112"/>
        <end position="122"/>
    </location>
    <ligand>
        <name>ATP</name>
        <dbReference type="ChEBI" id="CHEBI:30616"/>
    </ligand>
</feature>
<evidence type="ECO:0000256" key="7">
    <source>
        <dbReference type="HAMAP-Rule" id="MF_00061"/>
    </source>
</evidence>
<dbReference type="NCBIfam" id="TIGR00154">
    <property type="entry name" value="ispE"/>
    <property type="match status" value="1"/>
</dbReference>
<keyword evidence="5 7" id="KW-0414">Isoprene biosynthesis</keyword>
<name>A0A949UTW5_9HYPH</name>
<proteinExistence type="inferred from homology"/>
<dbReference type="GO" id="GO:0050515">
    <property type="term" value="F:4-(cytidine 5'-diphospho)-2-C-methyl-D-erythritol kinase activity"/>
    <property type="evidence" value="ECO:0007669"/>
    <property type="project" value="UniProtKB-UniRule"/>
</dbReference>
<dbReference type="AlphaFoldDB" id="A0A949UTW5"/>
<feature type="domain" description="GHMP kinase C-terminal" evidence="9">
    <location>
        <begin position="233"/>
        <end position="294"/>
    </location>
</feature>
<keyword evidence="7" id="KW-0067">ATP-binding</keyword>